<dbReference type="Proteomes" id="UP000054870">
    <property type="component" value="Unassembled WGS sequence"/>
</dbReference>
<name>A0A158ASJ0_9BURK</name>
<comment type="caution">
    <text evidence="1">The sequence shown here is derived from an EMBL/GenBank/DDBJ whole genome shotgun (WGS) entry which is preliminary data.</text>
</comment>
<evidence type="ECO:0000313" key="1">
    <source>
        <dbReference type="EMBL" id="SAK60772.1"/>
    </source>
</evidence>
<dbReference type="EMBL" id="FCOF02000009">
    <property type="protein sequence ID" value="SAK60772.1"/>
    <property type="molecule type" value="Genomic_DNA"/>
</dbReference>
<dbReference type="Pfam" id="PF20487">
    <property type="entry name" value="DUF6726"/>
    <property type="match status" value="1"/>
</dbReference>
<dbReference type="PROSITE" id="PS51257">
    <property type="entry name" value="PROKAR_LIPOPROTEIN"/>
    <property type="match status" value="1"/>
</dbReference>
<protein>
    <submittedName>
        <fullName evidence="1">Lipoprotein</fullName>
    </submittedName>
</protein>
<sequence length="67" mass="6428">MSGARAGGSENVKWKALATLVVASIGLSGCGLAAAPCRIASAGLKIVPVVGHVAAAPTDACADVIDP</sequence>
<keyword evidence="1" id="KW-0449">Lipoprotein</keyword>
<accession>A0A158ASJ0</accession>
<dbReference type="AlphaFoldDB" id="A0A158ASJ0"/>
<reference evidence="1" key="1">
    <citation type="submission" date="2016-01" db="EMBL/GenBank/DDBJ databases">
        <authorList>
            <person name="Peeters C."/>
        </authorList>
    </citation>
    <scope>NUCLEOTIDE SEQUENCE [LARGE SCALE GENOMIC DNA]</scope>
    <source>
        <strain evidence="1">LMG 29318</strain>
    </source>
</reference>
<keyword evidence="2" id="KW-1185">Reference proteome</keyword>
<dbReference type="InterPro" id="IPR046613">
    <property type="entry name" value="DUF6726"/>
</dbReference>
<proteinExistence type="predicted"/>
<gene>
    <name evidence="1" type="ORF">AWB75_02559</name>
</gene>
<evidence type="ECO:0000313" key="2">
    <source>
        <dbReference type="Proteomes" id="UP000054870"/>
    </source>
</evidence>
<organism evidence="1 2">
    <name type="scientific">Caballeronia catudaia</name>
    <dbReference type="NCBI Taxonomy" id="1777136"/>
    <lineage>
        <taxon>Bacteria</taxon>
        <taxon>Pseudomonadati</taxon>
        <taxon>Pseudomonadota</taxon>
        <taxon>Betaproteobacteria</taxon>
        <taxon>Burkholderiales</taxon>
        <taxon>Burkholderiaceae</taxon>
        <taxon>Caballeronia</taxon>
    </lineage>
</organism>